<dbReference type="GO" id="GO:0052654">
    <property type="term" value="F:L-leucine-2-oxoglutarate transaminase activity"/>
    <property type="evidence" value="ECO:0007669"/>
    <property type="project" value="RHEA"/>
</dbReference>
<dbReference type="PANTHER" id="PTHR11825:SF44">
    <property type="entry name" value="BRANCHED-CHAIN-AMINO-ACID AMINOTRANSFERASE"/>
    <property type="match status" value="1"/>
</dbReference>
<dbReference type="UniPathway" id="UPA00048">
    <property type="reaction ID" value="UER00073"/>
</dbReference>
<keyword evidence="17" id="KW-1185">Reference proteome</keyword>
<dbReference type="UniPathway" id="UPA00047">
    <property type="reaction ID" value="UER00058"/>
</dbReference>
<dbReference type="SUPFAM" id="SSF56752">
    <property type="entry name" value="D-aminoacid aminotransferase-like PLP-dependent enzymes"/>
    <property type="match status" value="1"/>
</dbReference>
<evidence type="ECO:0000256" key="5">
    <source>
        <dbReference type="ARBA" id="ARBA00009320"/>
    </source>
</evidence>
<dbReference type="CDD" id="cd01557">
    <property type="entry name" value="BCAT_beta_family"/>
    <property type="match status" value="1"/>
</dbReference>
<dbReference type="GO" id="GO:0052655">
    <property type="term" value="F:L-valine-2-oxoglutarate transaminase activity"/>
    <property type="evidence" value="ECO:0007669"/>
    <property type="project" value="RHEA"/>
</dbReference>
<evidence type="ECO:0000313" key="16">
    <source>
        <dbReference type="EMBL" id="RTR26521.1"/>
    </source>
</evidence>
<comment type="caution">
    <text evidence="16">The sequence shown here is derived from an EMBL/GenBank/DDBJ whole genome shotgun (WGS) entry which is preliminary data.</text>
</comment>
<dbReference type="InterPro" id="IPR033939">
    <property type="entry name" value="BCAT_family"/>
</dbReference>
<evidence type="ECO:0000256" key="8">
    <source>
        <dbReference type="ARBA" id="ARBA00022605"/>
    </source>
</evidence>
<dbReference type="InterPro" id="IPR005786">
    <property type="entry name" value="B_amino_transII"/>
</dbReference>
<accession>A0A431VTP1</accession>
<dbReference type="Gene3D" id="3.20.10.10">
    <property type="entry name" value="D-amino Acid Aminotransferase, subunit A, domain 2"/>
    <property type="match status" value="1"/>
</dbReference>
<dbReference type="PIRSF" id="PIRSF006468">
    <property type="entry name" value="BCAT1"/>
    <property type="match status" value="1"/>
</dbReference>
<dbReference type="GO" id="GO:0009097">
    <property type="term" value="P:isoleucine biosynthetic process"/>
    <property type="evidence" value="ECO:0007669"/>
    <property type="project" value="UniProtKB-UniPathway"/>
</dbReference>
<keyword evidence="9 16" id="KW-0808">Transferase</keyword>
<gene>
    <name evidence="16" type="ORF">EJ104_08200</name>
</gene>
<comment type="pathway">
    <text evidence="3">Amino-acid biosynthesis; L-valine biosynthesis; L-valine from pyruvate: step 4/4.</text>
</comment>
<comment type="similarity">
    <text evidence="5">Belongs to the class-IV pyridoxal-phosphate-dependent aminotransferase family.</text>
</comment>
<dbReference type="Proteomes" id="UP000277766">
    <property type="component" value="Unassembled WGS sequence"/>
</dbReference>
<dbReference type="OrthoDB" id="9804984at2"/>
<dbReference type="AlphaFoldDB" id="A0A431VTP1"/>
<evidence type="ECO:0000256" key="10">
    <source>
        <dbReference type="ARBA" id="ARBA00022898"/>
    </source>
</evidence>
<evidence type="ECO:0000313" key="17">
    <source>
        <dbReference type="Proteomes" id="UP000277766"/>
    </source>
</evidence>
<dbReference type="Gene3D" id="3.30.470.10">
    <property type="match status" value="1"/>
</dbReference>
<comment type="pathway">
    <text evidence="4">Amino-acid biosynthesis; L-leucine biosynthesis; L-leucine from 3-methyl-2-oxobutanoate: step 4/4.</text>
</comment>
<keyword evidence="10" id="KW-0663">Pyridoxal phosphate</keyword>
<comment type="catalytic activity">
    <reaction evidence="12">
        <text>L-valine + 2-oxoglutarate = 3-methyl-2-oxobutanoate + L-glutamate</text>
        <dbReference type="Rhea" id="RHEA:24813"/>
        <dbReference type="ChEBI" id="CHEBI:11851"/>
        <dbReference type="ChEBI" id="CHEBI:16810"/>
        <dbReference type="ChEBI" id="CHEBI:29985"/>
        <dbReference type="ChEBI" id="CHEBI:57762"/>
        <dbReference type="EC" id="2.6.1.42"/>
    </reaction>
</comment>
<dbReference type="InterPro" id="IPR043132">
    <property type="entry name" value="BCAT-like_C"/>
</dbReference>
<evidence type="ECO:0000256" key="7">
    <source>
        <dbReference type="ARBA" id="ARBA00022576"/>
    </source>
</evidence>
<dbReference type="Pfam" id="PF01063">
    <property type="entry name" value="Aminotran_4"/>
    <property type="match status" value="1"/>
</dbReference>
<name>A0A431VTP1_9DEIO</name>
<evidence type="ECO:0000256" key="6">
    <source>
        <dbReference type="ARBA" id="ARBA00013053"/>
    </source>
</evidence>
<dbReference type="RefSeq" id="WP_126352267.1">
    <property type="nucleotide sequence ID" value="NZ_CP086380.1"/>
</dbReference>
<dbReference type="InterPro" id="IPR043131">
    <property type="entry name" value="BCAT-like_N"/>
</dbReference>
<sequence length="380" mass="41378">MTAPRPTTLEDAATLPAPTAETVLGRYVKGEDSNPRSAADREKIMQNMRFGAEFSDHMASARWTADTGWTEPKLLPYGPIPLDPSANVLHYAQEVFEGLKAYRHADGSVWLFRPMFNAARLAASARRMALPELPAEDFMASLVDLIRADQEYVPSVEGGSLYLRPFMFGDGAGLGIRPSESVRYMVIASPSGPYFTGGFAPVHIWVTREYHRAGPGGIGAAKTGGNYAASLLSQLEAKAKGYAQVCYLDAVQEANLEELGGMNVFVVRKDGRVQTPALTGTILEGGTRSSIIQLLRGEGRDVQETSINFDKLVEDIRAGEVTEMFACGTAAVVTPIGKLGFEGGEVELQQGDVTQWVYDTLTGIQYGRLEDKHGWMYRVL</sequence>
<keyword evidence="7 16" id="KW-0032">Aminotransferase</keyword>
<dbReference type="NCBIfam" id="NF009897">
    <property type="entry name" value="PRK13357.1"/>
    <property type="match status" value="1"/>
</dbReference>
<organism evidence="16 17">
    <name type="scientific">Deinococcus radiophilus</name>
    <dbReference type="NCBI Taxonomy" id="32062"/>
    <lineage>
        <taxon>Bacteria</taxon>
        <taxon>Thermotogati</taxon>
        <taxon>Deinococcota</taxon>
        <taxon>Deinococci</taxon>
        <taxon>Deinococcales</taxon>
        <taxon>Deinococcaceae</taxon>
        <taxon>Deinococcus</taxon>
    </lineage>
</organism>
<dbReference type="GO" id="GO:0009099">
    <property type="term" value="P:L-valine biosynthetic process"/>
    <property type="evidence" value="ECO:0007669"/>
    <property type="project" value="UniProtKB-UniPathway"/>
</dbReference>
<evidence type="ECO:0000256" key="4">
    <source>
        <dbReference type="ARBA" id="ARBA00005072"/>
    </source>
</evidence>
<dbReference type="GO" id="GO:0052656">
    <property type="term" value="F:L-isoleucine-2-oxoglutarate transaminase activity"/>
    <property type="evidence" value="ECO:0007669"/>
    <property type="project" value="RHEA"/>
</dbReference>
<dbReference type="UniPathway" id="UPA00049">
    <property type="reaction ID" value="UER00062"/>
</dbReference>
<comment type="catalytic activity">
    <reaction evidence="14">
        <text>L-leucine + 2-oxoglutarate = 4-methyl-2-oxopentanoate + L-glutamate</text>
        <dbReference type="Rhea" id="RHEA:18321"/>
        <dbReference type="ChEBI" id="CHEBI:16810"/>
        <dbReference type="ChEBI" id="CHEBI:17865"/>
        <dbReference type="ChEBI" id="CHEBI:29985"/>
        <dbReference type="ChEBI" id="CHEBI:57427"/>
        <dbReference type="EC" id="2.6.1.42"/>
    </reaction>
</comment>
<reference evidence="16 17" key="1">
    <citation type="submission" date="2018-12" db="EMBL/GenBank/DDBJ databases">
        <title>Deinococcus radiophilus ATCC 27603 genome sequencing and assembly.</title>
        <authorList>
            <person name="Maclea K.S."/>
            <person name="Maynard C.R."/>
        </authorList>
    </citation>
    <scope>NUCLEOTIDE SEQUENCE [LARGE SCALE GENOMIC DNA]</scope>
    <source>
        <strain evidence="16 17">ATCC 27603</strain>
    </source>
</reference>
<dbReference type="PANTHER" id="PTHR11825">
    <property type="entry name" value="SUBGROUP IIII AMINOTRANSFERASE"/>
    <property type="match status" value="1"/>
</dbReference>
<keyword evidence="8" id="KW-0028">Amino-acid biosynthesis</keyword>
<evidence type="ECO:0000256" key="14">
    <source>
        <dbReference type="ARBA" id="ARBA00049229"/>
    </source>
</evidence>
<evidence type="ECO:0000256" key="11">
    <source>
        <dbReference type="ARBA" id="ARBA00023304"/>
    </source>
</evidence>
<dbReference type="GO" id="GO:0009098">
    <property type="term" value="P:L-leucine biosynthetic process"/>
    <property type="evidence" value="ECO:0007669"/>
    <property type="project" value="UniProtKB-UniPathway"/>
</dbReference>
<feature type="modified residue" description="N6-(pyridoxal phosphate)lysine" evidence="15">
    <location>
        <position position="222"/>
    </location>
</feature>
<dbReference type="EC" id="2.6.1.42" evidence="6"/>
<evidence type="ECO:0000256" key="12">
    <source>
        <dbReference type="ARBA" id="ARBA00048212"/>
    </source>
</evidence>
<protein>
    <recommendedName>
        <fullName evidence="6">branched-chain-amino-acid transaminase</fullName>
        <ecNumber evidence="6">2.6.1.42</ecNumber>
    </recommendedName>
</protein>
<comment type="pathway">
    <text evidence="2">Amino-acid biosynthesis; L-isoleucine biosynthesis; L-isoleucine from 2-oxobutanoate: step 4/4.</text>
</comment>
<proteinExistence type="inferred from homology"/>
<evidence type="ECO:0000256" key="1">
    <source>
        <dbReference type="ARBA" id="ARBA00001933"/>
    </source>
</evidence>
<dbReference type="NCBIfam" id="TIGR01123">
    <property type="entry name" value="ilvE_II"/>
    <property type="match status" value="1"/>
</dbReference>
<dbReference type="EMBL" id="RXPE01000015">
    <property type="protein sequence ID" value="RTR26521.1"/>
    <property type="molecule type" value="Genomic_DNA"/>
</dbReference>
<evidence type="ECO:0000256" key="9">
    <source>
        <dbReference type="ARBA" id="ARBA00022679"/>
    </source>
</evidence>
<evidence type="ECO:0000256" key="3">
    <source>
        <dbReference type="ARBA" id="ARBA00004931"/>
    </source>
</evidence>
<evidence type="ECO:0000256" key="13">
    <source>
        <dbReference type="ARBA" id="ARBA00048798"/>
    </source>
</evidence>
<dbReference type="InterPro" id="IPR001544">
    <property type="entry name" value="Aminotrans_IV"/>
</dbReference>
<evidence type="ECO:0000256" key="2">
    <source>
        <dbReference type="ARBA" id="ARBA00004824"/>
    </source>
</evidence>
<comment type="cofactor">
    <cofactor evidence="1">
        <name>pyridoxal 5'-phosphate</name>
        <dbReference type="ChEBI" id="CHEBI:597326"/>
    </cofactor>
</comment>
<dbReference type="InterPro" id="IPR036038">
    <property type="entry name" value="Aminotransferase-like"/>
</dbReference>
<evidence type="ECO:0000256" key="15">
    <source>
        <dbReference type="PIRSR" id="PIRSR006468-1"/>
    </source>
</evidence>
<keyword evidence="11" id="KW-0100">Branched-chain amino acid biosynthesis</keyword>
<comment type="catalytic activity">
    <reaction evidence="13">
        <text>L-isoleucine + 2-oxoglutarate = (S)-3-methyl-2-oxopentanoate + L-glutamate</text>
        <dbReference type="Rhea" id="RHEA:24801"/>
        <dbReference type="ChEBI" id="CHEBI:16810"/>
        <dbReference type="ChEBI" id="CHEBI:29985"/>
        <dbReference type="ChEBI" id="CHEBI:35146"/>
        <dbReference type="ChEBI" id="CHEBI:58045"/>
        <dbReference type="EC" id="2.6.1.42"/>
    </reaction>
</comment>